<keyword evidence="2" id="KW-0378">Hydrolase</keyword>
<evidence type="ECO:0000259" key="6">
    <source>
        <dbReference type="PROSITE" id="PS50240"/>
    </source>
</evidence>
<evidence type="ECO:0000256" key="1">
    <source>
        <dbReference type="ARBA" id="ARBA00022670"/>
    </source>
</evidence>
<evidence type="ECO:0000256" key="4">
    <source>
        <dbReference type="ARBA" id="ARBA00023157"/>
    </source>
</evidence>
<protein>
    <submittedName>
        <fullName evidence="7">Fibrinolytic enzyme isozyme C</fullName>
    </submittedName>
</protein>
<name>A0AAD8F9H0_BIOPF</name>
<dbReference type="PANTHER" id="PTHR24250">
    <property type="entry name" value="CHYMOTRYPSIN-RELATED"/>
    <property type="match status" value="1"/>
</dbReference>
<reference evidence="7" key="1">
    <citation type="journal article" date="2023" name="PLoS Negl. Trop. Dis.">
        <title>A genome sequence for Biomphalaria pfeifferi, the major vector snail for the human-infecting parasite Schistosoma mansoni.</title>
        <authorList>
            <person name="Bu L."/>
            <person name="Lu L."/>
            <person name="Laidemitt M.R."/>
            <person name="Zhang S.M."/>
            <person name="Mutuku M."/>
            <person name="Mkoji G."/>
            <person name="Steinauer M."/>
            <person name="Loker E.S."/>
        </authorList>
    </citation>
    <scope>NUCLEOTIDE SEQUENCE</scope>
    <source>
        <strain evidence="7">KasaAsao</strain>
    </source>
</reference>
<dbReference type="CDD" id="cd00190">
    <property type="entry name" value="Tryp_SPc"/>
    <property type="match status" value="1"/>
</dbReference>
<organism evidence="7 8">
    <name type="scientific">Biomphalaria pfeifferi</name>
    <name type="common">Bloodfluke planorb</name>
    <name type="synonym">Freshwater snail</name>
    <dbReference type="NCBI Taxonomy" id="112525"/>
    <lineage>
        <taxon>Eukaryota</taxon>
        <taxon>Metazoa</taxon>
        <taxon>Spiralia</taxon>
        <taxon>Lophotrochozoa</taxon>
        <taxon>Mollusca</taxon>
        <taxon>Gastropoda</taxon>
        <taxon>Heterobranchia</taxon>
        <taxon>Euthyneura</taxon>
        <taxon>Panpulmonata</taxon>
        <taxon>Hygrophila</taxon>
        <taxon>Lymnaeoidea</taxon>
        <taxon>Planorbidae</taxon>
        <taxon>Biomphalaria</taxon>
    </lineage>
</organism>
<dbReference type="EMBL" id="JASAOG010000063">
    <property type="protein sequence ID" value="KAK0056180.1"/>
    <property type="molecule type" value="Genomic_DNA"/>
</dbReference>
<keyword evidence="5" id="KW-0732">Signal</keyword>
<dbReference type="FunFam" id="2.40.10.10:FF:000068">
    <property type="entry name" value="transmembrane protease serine 2"/>
    <property type="match status" value="1"/>
</dbReference>
<dbReference type="FunFam" id="2.40.10.10:FF:000036">
    <property type="entry name" value="Trypsin beta"/>
    <property type="match status" value="1"/>
</dbReference>
<dbReference type="GO" id="GO:0006508">
    <property type="term" value="P:proteolysis"/>
    <property type="evidence" value="ECO:0007669"/>
    <property type="project" value="UniProtKB-KW"/>
</dbReference>
<keyword evidence="4" id="KW-1015">Disulfide bond</keyword>
<feature type="chain" id="PRO_5042161867" evidence="5">
    <location>
        <begin position="17"/>
        <end position="301"/>
    </location>
</feature>
<comment type="caution">
    <text evidence="7">The sequence shown here is derived from an EMBL/GenBank/DDBJ whole genome shotgun (WGS) entry which is preliminary data.</text>
</comment>
<dbReference type="PANTHER" id="PTHR24250:SF27">
    <property type="entry name" value="ELASTASE 2 LIKE"/>
    <property type="match status" value="1"/>
</dbReference>
<dbReference type="SUPFAM" id="SSF50494">
    <property type="entry name" value="Trypsin-like serine proteases"/>
    <property type="match status" value="1"/>
</dbReference>
<proteinExistence type="predicted"/>
<dbReference type="InterPro" id="IPR009003">
    <property type="entry name" value="Peptidase_S1_PA"/>
</dbReference>
<keyword evidence="3" id="KW-0720">Serine protease</keyword>
<dbReference type="InterPro" id="IPR001314">
    <property type="entry name" value="Peptidase_S1A"/>
</dbReference>
<accession>A0AAD8F9H0</accession>
<dbReference type="InterPro" id="IPR033116">
    <property type="entry name" value="TRYPSIN_SER"/>
</dbReference>
<feature type="signal peptide" evidence="5">
    <location>
        <begin position="1"/>
        <end position="16"/>
    </location>
</feature>
<reference evidence="7" key="2">
    <citation type="submission" date="2023-04" db="EMBL/GenBank/DDBJ databases">
        <authorList>
            <person name="Bu L."/>
            <person name="Lu L."/>
            <person name="Laidemitt M.R."/>
            <person name="Zhang S.M."/>
            <person name="Mutuku M."/>
            <person name="Mkoji G."/>
            <person name="Steinauer M."/>
            <person name="Loker E.S."/>
        </authorList>
    </citation>
    <scope>NUCLEOTIDE SEQUENCE</scope>
    <source>
        <strain evidence="7">KasaAsao</strain>
        <tissue evidence="7">Whole Snail</tissue>
    </source>
</reference>
<gene>
    <name evidence="7" type="ORF">Bpfe_014267</name>
</gene>
<evidence type="ECO:0000256" key="2">
    <source>
        <dbReference type="ARBA" id="ARBA00022801"/>
    </source>
</evidence>
<keyword evidence="1" id="KW-0645">Protease</keyword>
<dbReference type="Proteomes" id="UP001233172">
    <property type="component" value="Unassembled WGS sequence"/>
</dbReference>
<evidence type="ECO:0000313" key="8">
    <source>
        <dbReference type="Proteomes" id="UP001233172"/>
    </source>
</evidence>
<evidence type="ECO:0000256" key="3">
    <source>
        <dbReference type="ARBA" id="ARBA00022825"/>
    </source>
</evidence>
<dbReference type="PROSITE" id="PS00135">
    <property type="entry name" value="TRYPSIN_SER"/>
    <property type="match status" value="1"/>
</dbReference>
<dbReference type="AlphaFoldDB" id="A0AAD8F9H0"/>
<dbReference type="Pfam" id="PF00089">
    <property type="entry name" value="Trypsin"/>
    <property type="match status" value="1"/>
</dbReference>
<dbReference type="InterPro" id="IPR043504">
    <property type="entry name" value="Peptidase_S1_PA_chymotrypsin"/>
</dbReference>
<dbReference type="PRINTS" id="PR00722">
    <property type="entry name" value="CHYMOTRYPSIN"/>
</dbReference>
<sequence>MNWLTVLVLLFAGASGKVDHVGIHFPDDATNLLERTFDGGPGSKIINGVPSKLYSRPYQASLQVYKNNVWNHYCGAVIIERDVLICAAHCLRKFPAEILRVEVGSLNLQAPPLKYTQFLEVLDYQRHENFSLNPDLGFPNDIGLIFLKNHITYNENVQPIRLAPPELNFDNSECVISGWGRTYYYGSASPVLLEGKVRKLTYEKCVSLHQEVGATIDRNHVCVLGESGDDVQPAGGCNGDSGGPLMCEFKRRRYLIGVASYVWDYCDVNYPTVYTRVSGFINWINRNKDLYSNLDGSSEEQ</sequence>
<evidence type="ECO:0000256" key="5">
    <source>
        <dbReference type="SAM" id="SignalP"/>
    </source>
</evidence>
<dbReference type="GO" id="GO:0004252">
    <property type="term" value="F:serine-type endopeptidase activity"/>
    <property type="evidence" value="ECO:0007669"/>
    <property type="project" value="InterPro"/>
</dbReference>
<feature type="domain" description="Peptidase S1" evidence="6">
    <location>
        <begin position="45"/>
        <end position="289"/>
    </location>
</feature>
<dbReference type="InterPro" id="IPR001254">
    <property type="entry name" value="Trypsin_dom"/>
</dbReference>
<evidence type="ECO:0000313" key="7">
    <source>
        <dbReference type="EMBL" id="KAK0056180.1"/>
    </source>
</evidence>
<keyword evidence="8" id="KW-1185">Reference proteome</keyword>
<dbReference type="SMART" id="SM00020">
    <property type="entry name" value="Tryp_SPc"/>
    <property type="match status" value="1"/>
</dbReference>
<dbReference type="Gene3D" id="2.40.10.10">
    <property type="entry name" value="Trypsin-like serine proteases"/>
    <property type="match status" value="1"/>
</dbReference>
<dbReference type="PROSITE" id="PS50240">
    <property type="entry name" value="TRYPSIN_DOM"/>
    <property type="match status" value="1"/>
</dbReference>